<keyword evidence="2" id="KW-0732">Signal</keyword>
<dbReference type="Pfam" id="PF00795">
    <property type="entry name" value="CN_hydrolase"/>
    <property type="match status" value="1"/>
</dbReference>
<accession>A0A9N8EXF0</accession>
<evidence type="ECO:0000259" key="3">
    <source>
        <dbReference type="PROSITE" id="PS50263"/>
    </source>
</evidence>
<reference evidence="4" key="1">
    <citation type="submission" date="2020-06" db="EMBL/GenBank/DDBJ databases">
        <authorList>
            <consortium name="Plant Systems Biology data submission"/>
        </authorList>
    </citation>
    <scope>NUCLEOTIDE SEQUENCE</scope>
    <source>
        <strain evidence="4">D6</strain>
    </source>
</reference>
<dbReference type="SUPFAM" id="SSF56317">
    <property type="entry name" value="Carbon-nitrogen hydrolase"/>
    <property type="match status" value="1"/>
</dbReference>
<proteinExistence type="inferred from homology"/>
<sequence length="477" mass="52434">MKFIASAVALLSTTSAVSGTTYHEDPTMHLTGWHSRNQVSPEEDEKPVRIGSIQAEPVHWNLTATIDKFCDFMHSAGAANMDLITLSEGFLSGYPWFNFFAETYDMASNAKISQIFAENSLQIGSAAMARVQECIAEAEVNVVLPINERDDKGSESAVFNTALFINKSGEIVGRHRKTLPSFTERFWWTQGDGAGLVVIDMPDVGRVCSLQCWESYLALARYTLMAQGCEFLMVPTQDLGTIWDSHISDIAREGRWYVIAQGQVMAPYGEAMQGSAITQTYTEPGGSQWYPHLLEGFKKAYNCTDSATASVKPQKLLRGNSATAAKNDVGTVTLIPEPVSVDQTKEKCATYFMDGGMSIADPNGRFLVNPIRSNYMYSDTVSAAHSGCVHSLGPGMPEESHCEFVEVDGYNSNEEFIVLTNASRGQVLASKLYQDNVGNYARTDIWKVEWDNAPRDYIFETATKDLNKAPEAAGNGL</sequence>
<comment type="caution">
    <text evidence="4">The sequence shown here is derived from an EMBL/GenBank/DDBJ whole genome shotgun (WGS) entry which is preliminary data.</text>
</comment>
<dbReference type="PANTHER" id="PTHR46044">
    <property type="entry name" value="NITRILASE"/>
    <property type="match status" value="1"/>
</dbReference>
<dbReference type="InterPro" id="IPR044149">
    <property type="entry name" value="Nitrilases_CHs"/>
</dbReference>
<feature type="domain" description="CN hydrolase" evidence="3">
    <location>
        <begin position="48"/>
        <end position="336"/>
    </location>
</feature>
<dbReference type="EMBL" id="CAICTM010001983">
    <property type="protein sequence ID" value="CAB9527374.1"/>
    <property type="molecule type" value="Genomic_DNA"/>
</dbReference>
<name>A0A9N8EXF0_9STRA</name>
<feature type="signal peptide" evidence="2">
    <location>
        <begin position="1"/>
        <end position="19"/>
    </location>
</feature>
<dbReference type="OrthoDB" id="159728at2759"/>
<dbReference type="PANTHER" id="PTHR46044:SF1">
    <property type="entry name" value="CN HYDROLASE DOMAIN-CONTAINING PROTEIN"/>
    <property type="match status" value="1"/>
</dbReference>
<dbReference type="PROSITE" id="PS50263">
    <property type="entry name" value="CN_HYDROLASE"/>
    <property type="match status" value="1"/>
</dbReference>
<dbReference type="AlphaFoldDB" id="A0A9N8EXF0"/>
<comment type="similarity">
    <text evidence="1">Belongs to the carbon-nitrogen hydrolase superfamily. Nitrilase family.</text>
</comment>
<keyword evidence="5" id="KW-1185">Reference proteome</keyword>
<evidence type="ECO:0000256" key="2">
    <source>
        <dbReference type="SAM" id="SignalP"/>
    </source>
</evidence>
<evidence type="ECO:0000256" key="1">
    <source>
        <dbReference type="ARBA" id="ARBA00008129"/>
    </source>
</evidence>
<organism evidence="4 5">
    <name type="scientific">Seminavis robusta</name>
    <dbReference type="NCBI Taxonomy" id="568900"/>
    <lineage>
        <taxon>Eukaryota</taxon>
        <taxon>Sar</taxon>
        <taxon>Stramenopiles</taxon>
        <taxon>Ochrophyta</taxon>
        <taxon>Bacillariophyta</taxon>
        <taxon>Bacillariophyceae</taxon>
        <taxon>Bacillariophycidae</taxon>
        <taxon>Naviculales</taxon>
        <taxon>Naviculaceae</taxon>
        <taxon>Seminavis</taxon>
    </lineage>
</organism>
<feature type="chain" id="PRO_5040451632" evidence="2">
    <location>
        <begin position="20"/>
        <end position="477"/>
    </location>
</feature>
<dbReference type="Gene3D" id="3.60.110.10">
    <property type="entry name" value="Carbon-nitrogen hydrolase"/>
    <property type="match status" value="1"/>
</dbReference>
<dbReference type="GO" id="GO:0003824">
    <property type="term" value="F:catalytic activity"/>
    <property type="evidence" value="ECO:0007669"/>
    <property type="project" value="InterPro"/>
</dbReference>
<dbReference type="Proteomes" id="UP001153069">
    <property type="component" value="Unassembled WGS sequence"/>
</dbReference>
<gene>
    <name evidence="4" type="ORF">SEMRO_1985_G309440.1</name>
</gene>
<evidence type="ECO:0000313" key="5">
    <source>
        <dbReference type="Proteomes" id="UP001153069"/>
    </source>
</evidence>
<dbReference type="InterPro" id="IPR003010">
    <property type="entry name" value="C-N_Hydrolase"/>
</dbReference>
<evidence type="ECO:0000313" key="4">
    <source>
        <dbReference type="EMBL" id="CAB9527374.1"/>
    </source>
</evidence>
<protein>
    <submittedName>
        <fullName evidence="4">Nitrilase/nitrile hydratase</fullName>
    </submittedName>
</protein>
<dbReference type="InterPro" id="IPR036526">
    <property type="entry name" value="C-N_Hydrolase_sf"/>
</dbReference>